<dbReference type="InterPro" id="IPR000722">
    <property type="entry name" value="RNA_pol_asu"/>
</dbReference>
<evidence type="ECO:0000256" key="13">
    <source>
        <dbReference type="ARBA" id="ARBA00048552"/>
    </source>
</evidence>
<evidence type="ECO:0000256" key="14">
    <source>
        <dbReference type="ARBA" id="ARBA00053996"/>
    </source>
</evidence>
<evidence type="ECO:0000256" key="1">
    <source>
        <dbReference type="ARBA" id="ARBA00004604"/>
    </source>
</evidence>
<dbReference type="Gene3D" id="3.30.1490.180">
    <property type="entry name" value="RNA polymerase ii"/>
    <property type="match status" value="1"/>
</dbReference>
<dbReference type="SMART" id="SM00663">
    <property type="entry name" value="RPOLA_N"/>
    <property type="match status" value="1"/>
</dbReference>
<dbReference type="InterPro" id="IPR015699">
    <property type="entry name" value="DNA-dir_RNA_pol1_lsu_N"/>
</dbReference>
<feature type="compositionally biased region" description="Acidic residues" evidence="16">
    <location>
        <begin position="1376"/>
        <end position="1394"/>
    </location>
</feature>
<organism evidence="17">
    <name type="scientific">Cyprideis torosa</name>
    <dbReference type="NCBI Taxonomy" id="163714"/>
    <lineage>
        <taxon>Eukaryota</taxon>
        <taxon>Metazoa</taxon>
        <taxon>Ecdysozoa</taxon>
        <taxon>Arthropoda</taxon>
        <taxon>Crustacea</taxon>
        <taxon>Oligostraca</taxon>
        <taxon>Ostracoda</taxon>
        <taxon>Podocopa</taxon>
        <taxon>Podocopida</taxon>
        <taxon>Cytherocopina</taxon>
        <taxon>Cytheroidea</taxon>
        <taxon>Cytherideidae</taxon>
        <taxon>Cyprideis</taxon>
    </lineage>
</organism>
<keyword evidence="9" id="KW-0862">Zinc</keyword>
<dbReference type="Gene3D" id="1.10.132.30">
    <property type="match status" value="1"/>
</dbReference>
<evidence type="ECO:0000256" key="7">
    <source>
        <dbReference type="ARBA" id="ARBA00022695"/>
    </source>
</evidence>
<dbReference type="Gene3D" id="3.30.70.2850">
    <property type="match status" value="2"/>
</dbReference>
<evidence type="ECO:0000256" key="4">
    <source>
        <dbReference type="ARBA" id="ARBA00022478"/>
    </source>
</evidence>
<dbReference type="CDD" id="cd01435">
    <property type="entry name" value="RNAP_I_RPA1_N"/>
    <property type="match status" value="1"/>
</dbReference>
<evidence type="ECO:0000256" key="3">
    <source>
        <dbReference type="ARBA" id="ARBA00011251"/>
    </source>
</evidence>
<keyword evidence="5" id="KW-0597">Phosphoprotein</keyword>
<dbReference type="InterPro" id="IPR007083">
    <property type="entry name" value="RNA_pol_Rpb1_4"/>
</dbReference>
<evidence type="ECO:0000256" key="10">
    <source>
        <dbReference type="ARBA" id="ARBA00022842"/>
    </source>
</evidence>
<keyword evidence="11 15" id="KW-0804">Transcription</keyword>
<sequence length="1704" mass="189563">MRPQKSTRGRRVFRESFRSLHQYNQCRTFTKSGLDFVFFSPKFIRSVSVVSVNNDQYSDIFNRPTDGGVYDLAMGPSATDDDLCKTCGETSHFCSGHLGHIELPVPVLNPVLSDAILKVLRATCFVCHRFKYTDLSRLIVVSKHRLITAGLLTDAGGIGERIMGFLSKRDLAGDDTMSVISADNDEQYKDQSLHNLVDIPDEVRAKVEDVLGGLLDRKRSNSLTKTVVWALGELERECLGSTRVRDTCPKCETKKTLITYRGGRFLVDRRKGASSVALKEMIVSNVIGFNVDAEMTAENELDSSGGSLKEERSVADVKQNYLLPKSIQDHFRALWANDREIFRIACPFLQKAETMDWDCPTDAFLIHALPVPPPRVRPMAKMGDRVVDHPLSFNLNGVVSAVLSLQRVKKEYTSTATPTKALSEAMNNSLFELQNSVNRLVDTNLYVGQSSRTALGLKQLISGKEGIIRSNVMGKRVNYAARTVITPDPMISVEEIGIPQAIAVQMSVPENVTVWNEPKLQQQVLNGPHDHPGALTIEMEDGKHKLVADQLDRRIFTANTLLSPPGMYQEVIHHQKIVHRHLQDGDMVIMNRQPTLHRPSMIAHRVRILPQGKTFSLHYANCSGYNADFDGDEMNCHIPQSLQARAEARFIVNVANNYLVPKNGAPLQGLIQDHVVSGVLLTIRGRFLNKADYLQLVYSALWNHKGAIKILPPTILKPQVLWSGKQVISTILINLTPKDKTPITLCAKAKVPEGEWCQGKTRAWKAGGTTFSNPCDCMGESEVRIRQGELIQGILDKCAFGSQPFGLLHCSYELFGGSVSCALLSAFSRMLTFHLQQYGFTVGYSDILCTDKANKKRKKIAKETRKIGRELAKKATGTSTEGIDDDEESLRLKLETLHRGRDEGAGMKRLDSAYKSGLDGQTNKVNTACMSGGLLVPFPKNFMQLMVISGAKGSKVNSMQMSSLLGQVELEGRRPPLMISGKCLPSFLPYETSPSAGGYIAGRYITGVGPRDVFFHCQAGREGLIDTAVKTSRSGYLQRSLIKLLEGVTVAYDSTVRDSDGSVIQFQYGEDGLDISKMPFLSKRNLPFLEENWKNLYNKQEVKKLKEIIEQKEDMGSGSTRVEIPLFKDIPTPISKMLDTYMKERKPESSLKTKLVSSKKFRQLIQLKALKCKVVPGEAVGLLAAQSIGEPSTQMTLNTFHFAGRADMNVTMGIPRLREILMTATQNPKTPSMEIPALPGVSRKALNRLQRSFNRVKLADVLSQVHITEKEETNSRIYTLRFEFISDTGSFGLSTGQILQYMESRFLQYGLFSSMKKLWKVVGSEGSKIEEEKLQQRASVIGGGRGNGFDDENGVGAEDEGAGMKKNNKTGGFGEGADEDDDDEDVGNDNDEGTDVGNNRRKRNDEADYDGEEEEQAELGYLDEDDGIWLEEGEERKDAMKSTEDEDEEQMDEDGSGTGKKQKKRSISREEATRRICAVKGISELVLDYSFDVFRETWCQIVIKSPSHSKKVDFWSLLKALGQKCVISEIPGIVKAFLVDSPTDPNAPPVLTTDGINFAEVFKHNRLLDLNKLRTNHIYSVATMYGIDACASTIARELKSVFGMYGIEVDYRHLSLIASYMTFDGVYRPFNRMGMELSASPIQQISFETPMHFLRNALFRAIEDPLLSPSARLTVGELTKGGTGCVELMTAWRNHVSETDTSKQ</sequence>
<dbReference type="InterPro" id="IPR007081">
    <property type="entry name" value="RNA_pol_Rpb1_5"/>
</dbReference>
<dbReference type="Pfam" id="PF04983">
    <property type="entry name" value="RNA_pol_Rpb1_3"/>
    <property type="match status" value="1"/>
</dbReference>
<keyword evidence="7 15" id="KW-0548">Nucleotidyltransferase</keyword>
<dbReference type="SUPFAM" id="SSF64484">
    <property type="entry name" value="beta and beta-prime subunits of DNA dependent RNA-polymerase"/>
    <property type="match status" value="1"/>
</dbReference>
<dbReference type="InterPro" id="IPR045867">
    <property type="entry name" value="DNA-dir_RpoC_beta_prime"/>
</dbReference>
<evidence type="ECO:0000313" key="17">
    <source>
        <dbReference type="EMBL" id="CAD7230831.1"/>
    </source>
</evidence>
<evidence type="ECO:0000256" key="5">
    <source>
        <dbReference type="ARBA" id="ARBA00022553"/>
    </source>
</evidence>
<dbReference type="Pfam" id="PF04997">
    <property type="entry name" value="RNA_pol_Rpb1_1"/>
    <property type="match status" value="1"/>
</dbReference>
<dbReference type="GO" id="GO:0005736">
    <property type="term" value="C:RNA polymerase I complex"/>
    <property type="evidence" value="ECO:0007669"/>
    <property type="project" value="TreeGrafter"/>
</dbReference>
<dbReference type="Pfam" id="PF00623">
    <property type="entry name" value="RNA_pol_Rpb1_2"/>
    <property type="match status" value="1"/>
</dbReference>
<dbReference type="EC" id="2.7.7.6" evidence="15"/>
<dbReference type="Gene3D" id="4.10.860.120">
    <property type="entry name" value="RNA polymerase II, clamp domain"/>
    <property type="match status" value="1"/>
</dbReference>
<dbReference type="FunFam" id="1.10.274.100:FF:000012">
    <property type="entry name" value="DNA-directed RNA polymerase subunit"/>
    <property type="match status" value="1"/>
</dbReference>
<dbReference type="InterPro" id="IPR044893">
    <property type="entry name" value="RNA_pol_Rpb1_clamp_domain"/>
</dbReference>
<evidence type="ECO:0000256" key="15">
    <source>
        <dbReference type="RuleBase" id="RU004279"/>
    </source>
</evidence>
<dbReference type="GO" id="GO:0006351">
    <property type="term" value="P:DNA-templated transcription"/>
    <property type="evidence" value="ECO:0007669"/>
    <property type="project" value="InterPro"/>
</dbReference>
<dbReference type="PANTHER" id="PTHR19376:SF11">
    <property type="entry name" value="DNA-DIRECTED RNA POLYMERASE I SUBUNIT RPA1"/>
    <property type="match status" value="1"/>
</dbReference>
<feature type="compositionally biased region" description="Acidic residues" evidence="16">
    <location>
        <begin position="1349"/>
        <end position="1361"/>
    </location>
</feature>
<evidence type="ECO:0000256" key="12">
    <source>
        <dbReference type="ARBA" id="ARBA00023242"/>
    </source>
</evidence>
<dbReference type="InterPro" id="IPR007066">
    <property type="entry name" value="RNA_pol_Rpb1_3"/>
</dbReference>
<dbReference type="PANTHER" id="PTHR19376">
    <property type="entry name" value="DNA-DIRECTED RNA POLYMERASE"/>
    <property type="match status" value="1"/>
</dbReference>
<dbReference type="Gene3D" id="6.10.250.2940">
    <property type="match status" value="1"/>
</dbReference>
<dbReference type="Gene3D" id="2.40.40.20">
    <property type="match status" value="1"/>
</dbReference>
<evidence type="ECO:0000256" key="6">
    <source>
        <dbReference type="ARBA" id="ARBA00022679"/>
    </source>
</evidence>
<dbReference type="InterPro" id="IPR007080">
    <property type="entry name" value="RNA_pol_Rpb1_1"/>
</dbReference>
<dbReference type="EMBL" id="OB662996">
    <property type="protein sequence ID" value="CAD7230831.1"/>
    <property type="molecule type" value="Genomic_DNA"/>
</dbReference>
<dbReference type="InterPro" id="IPR042102">
    <property type="entry name" value="RNA_pol_Rpb1_3_sf"/>
</dbReference>
<evidence type="ECO:0000256" key="16">
    <source>
        <dbReference type="SAM" id="MobiDB-lite"/>
    </source>
</evidence>
<evidence type="ECO:0000256" key="9">
    <source>
        <dbReference type="ARBA" id="ARBA00022833"/>
    </source>
</evidence>
<keyword evidence="4 15" id="KW-0240">DNA-directed RNA polymerase</keyword>
<dbReference type="GO" id="GO:0003899">
    <property type="term" value="F:DNA-directed RNA polymerase activity"/>
    <property type="evidence" value="ECO:0007669"/>
    <property type="project" value="UniProtKB-EC"/>
</dbReference>
<keyword evidence="6 15" id="KW-0808">Transferase</keyword>
<dbReference type="GO" id="GO:0003677">
    <property type="term" value="F:DNA binding"/>
    <property type="evidence" value="ECO:0007669"/>
    <property type="project" value="InterPro"/>
</dbReference>
<protein>
    <recommendedName>
        <fullName evidence="15">DNA-directed RNA polymerase subunit</fullName>
        <ecNumber evidence="15">2.7.7.6</ecNumber>
    </recommendedName>
</protein>
<comment type="subunit">
    <text evidence="3">Component of the RNA polymerase I (Pol I) complex consisting of at least 13 subunits.</text>
</comment>
<dbReference type="FunFam" id="2.40.40.20:FF:000019">
    <property type="entry name" value="DNA-directed RNA polymerase II subunit RPB1"/>
    <property type="match status" value="1"/>
</dbReference>
<name>A0A7R8WKS9_9CRUS</name>
<evidence type="ECO:0000256" key="11">
    <source>
        <dbReference type="ARBA" id="ARBA00023163"/>
    </source>
</evidence>
<evidence type="ECO:0000256" key="2">
    <source>
        <dbReference type="ARBA" id="ARBA00006460"/>
    </source>
</evidence>
<dbReference type="InterPro" id="IPR038120">
    <property type="entry name" value="Rpb1_funnel_sf"/>
</dbReference>
<feature type="compositionally biased region" description="Acidic residues" evidence="16">
    <location>
        <begin position="1444"/>
        <end position="1455"/>
    </location>
</feature>
<dbReference type="InterPro" id="IPR006592">
    <property type="entry name" value="RNA_pol_N"/>
</dbReference>
<dbReference type="Gene3D" id="6.20.50.80">
    <property type="match status" value="1"/>
</dbReference>
<gene>
    <name evidence="17" type="ORF">CTOB1V02_LOCUS8687</name>
</gene>
<feature type="compositionally biased region" description="Basic and acidic residues" evidence="16">
    <location>
        <begin position="1434"/>
        <end position="1443"/>
    </location>
</feature>
<comment type="similarity">
    <text evidence="2 15">Belongs to the RNA polymerase beta' chain family.</text>
</comment>
<feature type="compositionally biased region" description="Acidic residues" evidence="16">
    <location>
        <begin position="1407"/>
        <end position="1433"/>
    </location>
</feature>
<reference evidence="17" key="1">
    <citation type="submission" date="2020-11" db="EMBL/GenBank/DDBJ databases">
        <authorList>
            <person name="Tran Van P."/>
        </authorList>
    </citation>
    <scope>NUCLEOTIDE SEQUENCE</scope>
</reference>
<dbReference type="Pfam" id="PF04998">
    <property type="entry name" value="RNA_pol_Rpb1_5"/>
    <property type="match status" value="1"/>
</dbReference>
<keyword evidence="8" id="KW-0479">Metal-binding</keyword>
<feature type="region of interest" description="Disordered" evidence="16">
    <location>
        <begin position="1339"/>
        <end position="1467"/>
    </location>
</feature>
<evidence type="ECO:0000256" key="8">
    <source>
        <dbReference type="ARBA" id="ARBA00022723"/>
    </source>
</evidence>
<keyword evidence="12" id="KW-0539">Nucleus</keyword>
<dbReference type="OrthoDB" id="270392at2759"/>
<comment type="catalytic activity">
    <reaction evidence="13 15">
        <text>RNA(n) + a ribonucleoside 5'-triphosphate = RNA(n+1) + diphosphate</text>
        <dbReference type="Rhea" id="RHEA:21248"/>
        <dbReference type="Rhea" id="RHEA-COMP:14527"/>
        <dbReference type="Rhea" id="RHEA-COMP:17342"/>
        <dbReference type="ChEBI" id="CHEBI:33019"/>
        <dbReference type="ChEBI" id="CHEBI:61557"/>
        <dbReference type="ChEBI" id="CHEBI:140395"/>
        <dbReference type="EC" id="2.7.7.6"/>
    </reaction>
</comment>
<dbReference type="Pfam" id="PF05000">
    <property type="entry name" value="RNA_pol_Rpb1_4"/>
    <property type="match status" value="1"/>
</dbReference>
<comment type="function">
    <text evidence="14">DNA-dependent RNA polymerase catalyzes the transcription of DNA into RNA using the four ribonucleoside triphosphates as substrates. Largest and catalytic core component of RNA polymerase I which synthesizes ribosomal RNA precursors. Forms the polymerase active center together with the second largest subunit. A single stranded DNA template strand of the promoter is positioned within the central active site cleft of Pol I. A bridging helix emanates from RPA1 and crosses the cleft near the catalytic site and is thought to promote translocation of Pol I by acting as a ratchet that moves the RNA-DNA hybrid through the active site by switching from straight to bent conformations at each step of nucleotide addition.</text>
</comment>
<comment type="subcellular location">
    <subcellularLocation>
        <location evidence="1">Nucleus</location>
        <location evidence="1">Nucleolus</location>
    </subcellularLocation>
</comment>
<keyword evidence="10" id="KW-0460">Magnesium</keyword>
<proteinExistence type="inferred from homology"/>
<dbReference type="GO" id="GO:0046872">
    <property type="term" value="F:metal ion binding"/>
    <property type="evidence" value="ECO:0007669"/>
    <property type="project" value="UniProtKB-KW"/>
</dbReference>
<dbReference type="Gene3D" id="1.10.274.100">
    <property type="entry name" value="RNA polymerase Rpb1, domain 3"/>
    <property type="match status" value="1"/>
</dbReference>
<accession>A0A7R8WKS9</accession>